<evidence type="ECO:0000313" key="3">
    <source>
        <dbReference type="Proteomes" id="UP000784294"/>
    </source>
</evidence>
<keyword evidence="3" id="KW-1185">Reference proteome</keyword>
<gene>
    <name evidence="2" type="ORF">PXEA_LOCUS2278</name>
</gene>
<sequence length="83" mass="9347">MVVIYSLSSVDTLASSNATFLPCLFLIVRQFAGIGLMRTLLHFHALFLERFSVFERTLPFAILGLRTLLYLTVKVIALLPTMN</sequence>
<dbReference type="Proteomes" id="UP000784294">
    <property type="component" value="Unassembled WGS sequence"/>
</dbReference>
<protein>
    <submittedName>
        <fullName evidence="2">Uncharacterized protein</fullName>
    </submittedName>
</protein>
<feature type="transmembrane region" description="Helical" evidence="1">
    <location>
        <begin position="18"/>
        <end position="37"/>
    </location>
</feature>
<comment type="caution">
    <text evidence="2">The sequence shown here is derived from an EMBL/GenBank/DDBJ whole genome shotgun (WGS) entry which is preliminary data.</text>
</comment>
<keyword evidence="1" id="KW-0812">Transmembrane</keyword>
<proteinExistence type="predicted"/>
<organism evidence="2 3">
    <name type="scientific">Protopolystoma xenopodis</name>
    <dbReference type="NCBI Taxonomy" id="117903"/>
    <lineage>
        <taxon>Eukaryota</taxon>
        <taxon>Metazoa</taxon>
        <taxon>Spiralia</taxon>
        <taxon>Lophotrochozoa</taxon>
        <taxon>Platyhelminthes</taxon>
        <taxon>Monogenea</taxon>
        <taxon>Polyopisthocotylea</taxon>
        <taxon>Polystomatidea</taxon>
        <taxon>Polystomatidae</taxon>
        <taxon>Protopolystoma</taxon>
    </lineage>
</organism>
<dbReference type="AlphaFoldDB" id="A0A448WD60"/>
<accession>A0A448WD60</accession>
<keyword evidence="1" id="KW-0472">Membrane</keyword>
<evidence type="ECO:0000313" key="2">
    <source>
        <dbReference type="EMBL" id="VEL08838.1"/>
    </source>
</evidence>
<reference evidence="2" key="1">
    <citation type="submission" date="2018-11" db="EMBL/GenBank/DDBJ databases">
        <authorList>
            <consortium name="Pathogen Informatics"/>
        </authorList>
    </citation>
    <scope>NUCLEOTIDE SEQUENCE</scope>
</reference>
<dbReference type="EMBL" id="CAAALY010004856">
    <property type="protein sequence ID" value="VEL08838.1"/>
    <property type="molecule type" value="Genomic_DNA"/>
</dbReference>
<name>A0A448WD60_9PLAT</name>
<keyword evidence="1" id="KW-1133">Transmembrane helix</keyword>
<evidence type="ECO:0000256" key="1">
    <source>
        <dbReference type="SAM" id="Phobius"/>
    </source>
</evidence>
<feature type="transmembrane region" description="Helical" evidence="1">
    <location>
        <begin position="58"/>
        <end position="79"/>
    </location>
</feature>